<sequence length="135" mass="15029">MTSELASLWFRWGTLPTYELNEYGTLRYIHCHKVTCNSTSKPVQAQALTCYHSSSDTDCAHSSRRTSEHKLQVSFEHAWEQVASSGFSAFGGQQLGESWTLTGLALPNCNKAATGGTTLWRKGDLRIILKGEKMK</sequence>
<dbReference type="AlphaFoldDB" id="A0A9P5YUW1"/>
<name>A0A9P5YUW1_9AGAR</name>
<accession>A0A9P5YUW1</accession>
<organism evidence="1 2">
    <name type="scientific">Pholiota conissans</name>
    <dbReference type="NCBI Taxonomy" id="109636"/>
    <lineage>
        <taxon>Eukaryota</taxon>
        <taxon>Fungi</taxon>
        <taxon>Dikarya</taxon>
        <taxon>Basidiomycota</taxon>
        <taxon>Agaricomycotina</taxon>
        <taxon>Agaricomycetes</taxon>
        <taxon>Agaricomycetidae</taxon>
        <taxon>Agaricales</taxon>
        <taxon>Agaricineae</taxon>
        <taxon>Strophariaceae</taxon>
        <taxon>Pholiota</taxon>
    </lineage>
</organism>
<evidence type="ECO:0000313" key="2">
    <source>
        <dbReference type="Proteomes" id="UP000807469"/>
    </source>
</evidence>
<proteinExistence type="predicted"/>
<protein>
    <submittedName>
        <fullName evidence="1">Uncharacterized protein</fullName>
    </submittedName>
</protein>
<evidence type="ECO:0000313" key="1">
    <source>
        <dbReference type="EMBL" id="KAF9476268.1"/>
    </source>
</evidence>
<comment type="caution">
    <text evidence="1">The sequence shown here is derived from an EMBL/GenBank/DDBJ whole genome shotgun (WGS) entry which is preliminary data.</text>
</comment>
<dbReference type="EMBL" id="MU155300">
    <property type="protein sequence ID" value="KAF9476268.1"/>
    <property type="molecule type" value="Genomic_DNA"/>
</dbReference>
<keyword evidence="2" id="KW-1185">Reference proteome</keyword>
<gene>
    <name evidence="1" type="ORF">BDN70DRAFT_897474</name>
</gene>
<reference evidence="1" key="1">
    <citation type="submission" date="2020-11" db="EMBL/GenBank/DDBJ databases">
        <authorList>
            <consortium name="DOE Joint Genome Institute"/>
            <person name="Ahrendt S."/>
            <person name="Riley R."/>
            <person name="Andreopoulos W."/>
            <person name="Labutti K."/>
            <person name="Pangilinan J."/>
            <person name="Ruiz-Duenas F.J."/>
            <person name="Barrasa J.M."/>
            <person name="Sanchez-Garcia M."/>
            <person name="Camarero S."/>
            <person name="Miyauchi S."/>
            <person name="Serrano A."/>
            <person name="Linde D."/>
            <person name="Babiker R."/>
            <person name="Drula E."/>
            <person name="Ayuso-Fernandez I."/>
            <person name="Pacheco R."/>
            <person name="Padilla G."/>
            <person name="Ferreira P."/>
            <person name="Barriuso J."/>
            <person name="Kellner H."/>
            <person name="Castanera R."/>
            <person name="Alfaro M."/>
            <person name="Ramirez L."/>
            <person name="Pisabarro A.G."/>
            <person name="Kuo A."/>
            <person name="Tritt A."/>
            <person name="Lipzen A."/>
            <person name="He G."/>
            <person name="Yan M."/>
            <person name="Ng V."/>
            <person name="Cullen D."/>
            <person name="Martin F."/>
            <person name="Rosso M.-N."/>
            <person name="Henrissat B."/>
            <person name="Hibbett D."/>
            <person name="Martinez A.T."/>
            <person name="Grigoriev I.V."/>
        </authorList>
    </citation>
    <scope>NUCLEOTIDE SEQUENCE</scope>
    <source>
        <strain evidence="1">CIRM-BRFM 674</strain>
    </source>
</reference>
<dbReference type="Proteomes" id="UP000807469">
    <property type="component" value="Unassembled WGS sequence"/>
</dbReference>